<keyword evidence="9" id="KW-1185">Reference proteome</keyword>
<evidence type="ECO:0000256" key="4">
    <source>
        <dbReference type="ARBA" id="ARBA00022692"/>
    </source>
</evidence>
<dbReference type="EMBL" id="LHPH01000042">
    <property type="protein sequence ID" value="KPH56657.1"/>
    <property type="molecule type" value="Genomic_DNA"/>
</dbReference>
<dbReference type="OrthoDB" id="9804822at2"/>
<proteinExistence type="inferred from homology"/>
<keyword evidence="4 7" id="KW-0812">Transmembrane</keyword>
<organism evidence="8 9">
    <name type="scientific">Pseudoalteromonas porphyrae</name>
    <dbReference type="NCBI Taxonomy" id="187330"/>
    <lineage>
        <taxon>Bacteria</taxon>
        <taxon>Pseudomonadati</taxon>
        <taxon>Pseudomonadota</taxon>
        <taxon>Gammaproteobacteria</taxon>
        <taxon>Alteromonadales</taxon>
        <taxon>Pseudoalteromonadaceae</taxon>
        <taxon>Pseudoalteromonas</taxon>
    </lineage>
</organism>
<dbReference type="Proteomes" id="UP000037848">
    <property type="component" value="Unassembled WGS sequence"/>
</dbReference>
<comment type="caution">
    <text evidence="8">The sequence shown here is derived from an EMBL/GenBank/DDBJ whole genome shotgun (WGS) entry which is preliminary data.</text>
</comment>
<feature type="transmembrane region" description="Helical" evidence="7">
    <location>
        <begin position="69"/>
        <end position="88"/>
    </location>
</feature>
<gene>
    <name evidence="8" type="ORF">ADS77_20880</name>
</gene>
<sequence length="204" mass="21915">MGLGVWFTFVAACVVFSLAPGAGTVASINNSMMGGIKAALRGLIGLQLALALHILVVSFGLGALLASSAVFFEIVKYTGAAYLIYLGFIKWREKGTLNVGESSNTSVYGQLIKQGFVVNLMNPKSIVFLAAFLPQFVNVNNSPTEQYMILGITVIFIDSVVMVGYSLLGLFVKPYLSNQRFMCFVNKLFGALFISMGIVLAKAE</sequence>
<comment type="subcellular location">
    <subcellularLocation>
        <location evidence="1">Cell membrane</location>
        <topology evidence="1">Multi-pass membrane protein</topology>
    </subcellularLocation>
</comment>
<evidence type="ECO:0000313" key="8">
    <source>
        <dbReference type="EMBL" id="KPH56657.1"/>
    </source>
</evidence>
<feature type="transmembrane region" description="Helical" evidence="7">
    <location>
        <begin position="40"/>
        <end position="63"/>
    </location>
</feature>
<evidence type="ECO:0000256" key="2">
    <source>
        <dbReference type="ARBA" id="ARBA00007928"/>
    </source>
</evidence>
<dbReference type="RefSeq" id="WP_054456140.1">
    <property type="nucleotide sequence ID" value="NZ_LHPH01000042.1"/>
</dbReference>
<keyword evidence="5 7" id="KW-1133">Transmembrane helix</keyword>
<evidence type="ECO:0000313" key="9">
    <source>
        <dbReference type="Proteomes" id="UP000037848"/>
    </source>
</evidence>
<dbReference type="PANTHER" id="PTHR30086:SF14">
    <property type="entry name" value="HOMOSERINE_HOMOSERINE LACTONE EFFLUX PROTEIN"/>
    <property type="match status" value="1"/>
</dbReference>
<dbReference type="AlphaFoldDB" id="A0A0N1ECC9"/>
<reference evidence="8 9" key="1">
    <citation type="submission" date="2015-08" db="EMBL/GenBank/DDBJ databases">
        <title>Draft Genome Sequence of Pseudoalteromonas porphyrae UCD-SED14.</title>
        <authorList>
            <person name="Coil D.A."/>
            <person name="Jospin G."/>
            <person name="Lee R.D."/>
            <person name="Eisen J.A."/>
        </authorList>
    </citation>
    <scope>NUCLEOTIDE SEQUENCE [LARGE SCALE GENOMIC DNA]</scope>
    <source>
        <strain evidence="8 9">UCD-SED14</strain>
    </source>
</reference>
<dbReference type="GO" id="GO:0042970">
    <property type="term" value="F:homoserine transmembrane transporter activity"/>
    <property type="evidence" value="ECO:0007669"/>
    <property type="project" value="TreeGrafter"/>
</dbReference>
<dbReference type="PIRSF" id="PIRSF006324">
    <property type="entry name" value="LeuE"/>
    <property type="match status" value="1"/>
</dbReference>
<keyword evidence="6 7" id="KW-0472">Membrane</keyword>
<dbReference type="InterPro" id="IPR001123">
    <property type="entry name" value="LeuE-type"/>
</dbReference>
<evidence type="ECO:0000256" key="1">
    <source>
        <dbReference type="ARBA" id="ARBA00004651"/>
    </source>
</evidence>
<feature type="transmembrane region" description="Helical" evidence="7">
    <location>
        <begin position="149"/>
        <end position="172"/>
    </location>
</feature>
<comment type="similarity">
    <text evidence="2">Belongs to the Rht family.</text>
</comment>
<name>A0A0N1ECC9_9GAMM</name>
<feature type="transmembrane region" description="Helical" evidence="7">
    <location>
        <begin position="6"/>
        <end position="28"/>
    </location>
</feature>
<dbReference type="PANTHER" id="PTHR30086">
    <property type="entry name" value="ARGININE EXPORTER PROTEIN ARGO"/>
    <property type="match status" value="1"/>
</dbReference>
<keyword evidence="3" id="KW-1003">Cell membrane</keyword>
<dbReference type="NCBIfam" id="NF007812">
    <property type="entry name" value="PRK10520.1"/>
    <property type="match status" value="1"/>
</dbReference>
<dbReference type="GO" id="GO:0005886">
    <property type="term" value="C:plasma membrane"/>
    <property type="evidence" value="ECO:0007669"/>
    <property type="project" value="UniProtKB-SubCell"/>
</dbReference>
<dbReference type="PATRIC" id="fig|187330.3.peg.3323"/>
<feature type="transmembrane region" description="Helical" evidence="7">
    <location>
        <begin position="184"/>
        <end position="203"/>
    </location>
</feature>
<feature type="transmembrane region" description="Helical" evidence="7">
    <location>
        <begin position="116"/>
        <end position="137"/>
    </location>
</feature>
<evidence type="ECO:0000256" key="6">
    <source>
        <dbReference type="ARBA" id="ARBA00023136"/>
    </source>
</evidence>
<protein>
    <submittedName>
        <fullName evidence="8">Homoserine lactone transporter</fullName>
    </submittedName>
</protein>
<dbReference type="Pfam" id="PF01810">
    <property type="entry name" value="LysE"/>
    <property type="match status" value="1"/>
</dbReference>
<accession>A0A0N1ECC9</accession>
<evidence type="ECO:0000256" key="5">
    <source>
        <dbReference type="ARBA" id="ARBA00022989"/>
    </source>
</evidence>
<evidence type="ECO:0000256" key="7">
    <source>
        <dbReference type="SAM" id="Phobius"/>
    </source>
</evidence>
<evidence type="ECO:0000256" key="3">
    <source>
        <dbReference type="ARBA" id="ARBA00022475"/>
    </source>
</evidence>